<dbReference type="HAMAP" id="MF_00772">
    <property type="entry name" value="OGT"/>
    <property type="match status" value="1"/>
</dbReference>
<dbReference type="CDD" id="cd06445">
    <property type="entry name" value="ATase"/>
    <property type="match status" value="1"/>
</dbReference>
<dbReference type="Gene3D" id="3.30.160.70">
    <property type="entry name" value="Methylated DNA-protein cysteine methyltransferase domain"/>
    <property type="match status" value="1"/>
</dbReference>
<name>A0ABP9RD86_9GAMM</name>
<dbReference type="RefSeq" id="WP_051907328.1">
    <property type="nucleotide sequence ID" value="NZ_BAABKI010000020.1"/>
</dbReference>
<comment type="catalytic activity">
    <reaction evidence="7 8">
        <text>a 6-O-methyl-2'-deoxyguanosine in DNA + L-cysteinyl-[protein] = S-methyl-L-cysteinyl-[protein] + a 2'-deoxyguanosine in DNA</text>
        <dbReference type="Rhea" id="RHEA:24000"/>
        <dbReference type="Rhea" id="RHEA-COMP:10131"/>
        <dbReference type="Rhea" id="RHEA-COMP:10132"/>
        <dbReference type="Rhea" id="RHEA-COMP:11367"/>
        <dbReference type="Rhea" id="RHEA-COMP:11368"/>
        <dbReference type="ChEBI" id="CHEBI:29950"/>
        <dbReference type="ChEBI" id="CHEBI:82612"/>
        <dbReference type="ChEBI" id="CHEBI:85445"/>
        <dbReference type="ChEBI" id="CHEBI:85448"/>
        <dbReference type="EC" id="2.1.1.63"/>
    </reaction>
</comment>
<feature type="active site" description="Nucleophile; methyl group acceptor" evidence="8">
    <location>
        <position position="130"/>
    </location>
</feature>
<evidence type="ECO:0000256" key="8">
    <source>
        <dbReference type="HAMAP-Rule" id="MF_00772"/>
    </source>
</evidence>
<evidence type="ECO:0000256" key="2">
    <source>
        <dbReference type="ARBA" id="ARBA00022490"/>
    </source>
</evidence>
<feature type="domain" description="Methylguanine DNA methyltransferase ribonuclease-like" evidence="10">
    <location>
        <begin position="17"/>
        <end position="75"/>
    </location>
</feature>
<keyword evidence="12" id="KW-1185">Reference proteome</keyword>
<sequence>MTLDTLHYLDYLAAPSDSPIGLLEIRASDQGITHIRFVDEAAHDARPHPLIERCKAQLAEYFRGARREFSLPLAPQGTAFQQRVWQRLREVPFGDTCSYATISRDIGCPNSHRAVGAANGRNPLAIVVPCHRVIGSNGQLTGYAGGLPRKQWLLRLEGVSLAASDDLFASS</sequence>
<keyword evidence="3 8" id="KW-0489">Methyltransferase</keyword>
<evidence type="ECO:0000256" key="7">
    <source>
        <dbReference type="ARBA" id="ARBA00049348"/>
    </source>
</evidence>
<reference evidence="12" key="1">
    <citation type="journal article" date="2019" name="Int. J. Syst. Evol. Microbiol.">
        <title>The Global Catalogue of Microorganisms (GCM) 10K type strain sequencing project: providing services to taxonomists for standard genome sequencing and annotation.</title>
        <authorList>
            <consortium name="The Broad Institute Genomics Platform"/>
            <consortium name="The Broad Institute Genome Sequencing Center for Infectious Disease"/>
            <person name="Wu L."/>
            <person name="Ma J."/>
        </authorList>
    </citation>
    <scope>NUCLEOTIDE SEQUENCE [LARGE SCALE GENOMIC DNA]</scope>
    <source>
        <strain evidence="12">JCM 18472</strain>
    </source>
</reference>
<feature type="domain" description="Methylated-DNA-[protein]-cysteine S-methyltransferase DNA binding" evidence="9">
    <location>
        <begin position="79"/>
        <end position="159"/>
    </location>
</feature>
<dbReference type="EMBL" id="BAABKI010000020">
    <property type="protein sequence ID" value="GAA5175552.1"/>
    <property type="molecule type" value="Genomic_DNA"/>
</dbReference>
<dbReference type="InterPro" id="IPR036631">
    <property type="entry name" value="MGMT_N_sf"/>
</dbReference>
<comment type="function">
    <text evidence="8">Involved in the cellular defense against the biological effects of O6-methylguanine (O6-MeG) and O4-methylthymine (O4-MeT) in DNA. Repairs the methylated nucleobase in DNA by stoichiometrically transferring the methyl group to a cysteine residue in the enzyme. This is a suicide reaction: the enzyme is irreversibly inactivated.</text>
</comment>
<comment type="caution">
    <text evidence="11">The sequence shown here is derived from an EMBL/GenBank/DDBJ whole genome shotgun (WGS) entry which is preliminary data.</text>
</comment>
<dbReference type="Proteomes" id="UP001500074">
    <property type="component" value="Unassembled WGS sequence"/>
</dbReference>
<evidence type="ECO:0000313" key="12">
    <source>
        <dbReference type="Proteomes" id="UP001500074"/>
    </source>
</evidence>
<dbReference type="SUPFAM" id="SSF53155">
    <property type="entry name" value="Methylated DNA-protein cysteine methyltransferase domain"/>
    <property type="match status" value="1"/>
</dbReference>
<dbReference type="PROSITE" id="PS00374">
    <property type="entry name" value="MGMT"/>
    <property type="match status" value="1"/>
</dbReference>
<dbReference type="SUPFAM" id="SSF46767">
    <property type="entry name" value="Methylated DNA-protein cysteine methyltransferase, C-terminal domain"/>
    <property type="match status" value="1"/>
</dbReference>
<accession>A0ABP9RD86</accession>
<comment type="miscellaneous">
    <text evidence="8">This enzyme catalyzes only one turnover and therefore is not strictly catalytic. According to one definition, an enzyme is a biocatalyst that acts repeatedly and over many reaction cycles.</text>
</comment>
<evidence type="ECO:0000259" key="9">
    <source>
        <dbReference type="Pfam" id="PF01035"/>
    </source>
</evidence>
<evidence type="ECO:0000256" key="1">
    <source>
        <dbReference type="ARBA" id="ARBA00001286"/>
    </source>
</evidence>
<keyword evidence="2 8" id="KW-0963">Cytoplasm</keyword>
<dbReference type="InterPro" id="IPR008332">
    <property type="entry name" value="MethylG_MeTrfase_N"/>
</dbReference>
<organism evidence="11 12">
    <name type="scientific">Modicisalibacter zincidurans</name>
    <dbReference type="NCBI Taxonomy" id="1178777"/>
    <lineage>
        <taxon>Bacteria</taxon>
        <taxon>Pseudomonadati</taxon>
        <taxon>Pseudomonadota</taxon>
        <taxon>Gammaproteobacteria</taxon>
        <taxon>Oceanospirillales</taxon>
        <taxon>Halomonadaceae</taxon>
        <taxon>Modicisalibacter</taxon>
    </lineage>
</organism>
<dbReference type="InterPro" id="IPR001497">
    <property type="entry name" value="MethylDNA_cys_MeTrfase_AS"/>
</dbReference>
<keyword evidence="6 8" id="KW-0234">DNA repair</keyword>
<evidence type="ECO:0000259" key="10">
    <source>
        <dbReference type="Pfam" id="PF02870"/>
    </source>
</evidence>
<dbReference type="InterPro" id="IPR023546">
    <property type="entry name" value="MGMT"/>
</dbReference>
<gene>
    <name evidence="11" type="ORF">GCM10023342_19090</name>
</gene>
<comment type="subcellular location">
    <subcellularLocation>
        <location evidence="8">Cytoplasm</location>
    </subcellularLocation>
</comment>
<evidence type="ECO:0000256" key="6">
    <source>
        <dbReference type="ARBA" id="ARBA00023204"/>
    </source>
</evidence>
<keyword evidence="4 8" id="KW-0808">Transferase</keyword>
<dbReference type="PANTHER" id="PTHR10815:SF5">
    <property type="entry name" value="METHYLATED-DNA--PROTEIN-CYSTEINE METHYLTRANSFERASE"/>
    <property type="match status" value="1"/>
</dbReference>
<dbReference type="PANTHER" id="PTHR10815">
    <property type="entry name" value="METHYLATED-DNA--PROTEIN-CYSTEINE METHYLTRANSFERASE"/>
    <property type="match status" value="1"/>
</dbReference>
<dbReference type="NCBIfam" id="TIGR00589">
    <property type="entry name" value="ogt"/>
    <property type="match status" value="1"/>
</dbReference>
<keyword evidence="5 8" id="KW-0227">DNA damage</keyword>
<dbReference type="Pfam" id="PF02870">
    <property type="entry name" value="Methyltransf_1N"/>
    <property type="match status" value="1"/>
</dbReference>
<dbReference type="InterPro" id="IPR014048">
    <property type="entry name" value="MethylDNA_cys_MeTrfase_DNA-bd"/>
</dbReference>
<evidence type="ECO:0000256" key="4">
    <source>
        <dbReference type="ARBA" id="ARBA00022679"/>
    </source>
</evidence>
<protein>
    <recommendedName>
        <fullName evidence="8">Methylated-DNA--protein-cysteine methyltransferase</fullName>
        <ecNumber evidence="8">2.1.1.63</ecNumber>
    </recommendedName>
    <alternativeName>
        <fullName evidence="8">6-O-methylguanine-DNA methyltransferase</fullName>
        <shortName evidence="8">MGMT</shortName>
    </alternativeName>
    <alternativeName>
        <fullName evidence="8">O-6-methylguanine-DNA-alkyltransferase</fullName>
    </alternativeName>
</protein>
<dbReference type="InterPro" id="IPR036388">
    <property type="entry name" value="WH-like_DNA-bd_sf"/>
</dbReference>
<comment type="similarity">
    <text evidence="8">Belongs to the MGMT family.</text>
</comment>
<dbReference type="Pfam" id="PF01035">
    <property type="entry name" value="DNA_binding_1"/>
    <property type="match status" value="1"/>
</dbReference>
<evidence type="ECO:0000313" key="11">
    <source>
        <dbReference type="EMBL" id="GAA5175552.1"/>
    </source>
</evidence>
<dbReference type="InterPro" id="IPR036217">
    <property type="entry name" value="MethylDNA_cys_MeTrfase_DNAb"/>
</dbReference>
<comment type="catalytic activity">
    <reaction evidence="1 8">
        <text>a 4-O-methyl-thymidine in DNA + L-cysteinyl-[protein] = a thymidine in DNA + S-methyl-L-cysteinyl-[protein]</text>
        <dbReference type="Rhea" id="RHEA:53428"/>
        <dbReference type="Rhea" id="RHEA-COMP:10131"/>
        <dbReference type="Rhea" id="RHEA-COMP:10132"/>
        <dbReference type="Rhea" id="RHEA-COMP:13555"/>
        <dbReference type="Rhea" id="RHEA-COMP:13556"/>
        <dbReference type="ChEBI" id="CHEBI:29950"/>
        <dbReference type="ChEBI" id="CHEBI:82612"/>
        <dbReference type="ChEBI" id="CHEBI:137386"/>
        <dbReference type="ChEBI" id="CHEBI:137387"/>
        <dbReference type="EC" id="2.1.1.63"/>
    </reaction>
</comment>
<dbReference type="EC" id="2.1.1.63" evidence="8"/>
<dbReference type="Gene3D" id="1.10.10.10">
    <property type="entry name" value="Winged helix-like DNA-binding domain superfamily/Winged helix DNA-binding domain"/>
    <property type="match status" value="1"/>
</dbReference>
<evidence type="ECO:0000256" key="3">
    <source>
        <dbReference type="ARBA" id="ARBA00022603"/>
    </source>
</evidence>
<proteinExistence type="inferred from homology"/>
<evidence type="ECO:0000256" key="5">
    <source>
        <dbReference type="ARBA" id="ARBA00022763"/>
    </source>
</evidence>